<proteinExistence type="predicted"/>
<reference evidence="1" key="1">
    <citation type="submission" date="2021-06" db="EMBL/GenBank/DDBJ databases">
        <authorList>
            <person name="Kallberg Y."/>
            <person name="Tangrot J."/>
            <person name="Rosling A."/>
        </authorList>
    </citation>
    <scope>NUCLEOTIDE SEQUENCE</scope>
    <source>
        <strain evidence="1">MA453B</strain>
    </source>
</reference>
<dbReference type="PANTHER" id="PTHR35385:SF2">
    <property type="entry name" value="PROTEIN B, PUTATIVE-RELATED"/>
    <property type="match status" value="1"/>
</dbReference>
<dbReference type="EMBL" id="CAJVPY010006636">
    <property type="protein sequence ID" value="CAG8666531.1"/>
    <property type="molecule type" value="Genomic_DNA"/>
</dbReference>
<comment type="caution">
    <text evidence="1">The sequence shown here is derived from an EMBL/GenBank/DDBJ whole genome shotgun (WGS) entry which is preliminary data.</text>
</comment>
<dbReference type="AlphaFoldDB" id="A0A9N9E7G1"/>
<protein>
    <submittedName>
        <fullName evidence="1">28718_t:CDS:1</fullName>
    </submittedName>
</protein>
<sequence>IFLWDDLPGILKSVLPQHYTYQIQNLTDLPLHRTLEDFEVANFELDTFVNIDSEEVTNLMARVHKKVIQAGEICYMDASALFNSLNTSITIFYTSCAVGALPLGLFITSDESEKVGPIVFLTDDSSVECNALELC</sequence>
<keyword evidence="2" id="KW-1185">Reference proteome</keyword>
<organism evidence="1 2">
    <name type="scientific">Dentiscutata erythropus</name>
    <dbReference type="NCBI Taxonomy" id="1348616"/>
    <lineage>
        <taxon>Eukaryota</taxon>
        <taxon>Fungi</taxon>
        <taxon>Fungi incertae sedis</taxon>
        <taxon>Mucoromycota</taxon>
        <taxon>Glomeromycotina</taxon>
        <taxon>Glomeromycetes</taxon>
        <taxon>Diversisporales</taxon>
        <taxon>Gigasporaceae</taxon>
        <taxon>Dentiscutata</taxon>
    </lineage>
</organism>
<evidence type="ECO:0000313" key="2">
    <source>
        <dbReference type="Proteomes" id="UP000789405"/>
    </source>
</evidence>
<dbReference type="OrthoDB" id="2317930at2759"/>
<feature type="non-terminal residue" evidence="1">
    <location>
        <position position="1"/>
    </location>
</feature>
<dbReference type="Proteomes" id="UP000789405">
    <property type="component" value="Unassembled WGS sequence"/>
</dbReference>
<dbReference type="PANTHER" id="PTHR35385">
    <property type="entry name" value="PROTEIN B, PUTATIVE-RELATED-RELATED"/>
    <property type="match status" value="1"/>
</dbReference>
<name>A0A9N9E7G1_9GLOM</name>
<accession>A0A9N9E7G1</accession>
<gene>
    <name evidence="1" type="ORF">DERYTH_LOCUS10993</name>
</gene>
<evidence type="ECO:0000313" key="1">
    <source>
        <dbReference type="EMBL" id="CAG8666531.1"/>
    </source>
</evidence>